<feature type="non-terminal residue" evidence="2">
    <location>
        <position position="1"/>
    </location>
</feature>
<evidence type="ECO:0000313" key="3">
    <source>
        <dbReference type="Proteomes" id="UP000271974"/>
    </source>
</evidence>
<feature type="region of interest" description="Disordered" evidence="1">
    <location>
        <begin position="171"/>
        <end position="193"/>
    </location>
</feature>
<evidence type="ECO:0000256" key="1">
    <source>
        <dbReference type="SAM" id="MobiDB-lite"/>
    </source>
</evidence>
<proteinExistence type="predicted"/>
<feature type="compositionally biased region" description="Polar residues" evidence="1">
    <location>
        <begin position="174"/>
        <end position="193"/>
    </location>
</feature>
<dbReference type="AlphaFoldDB" id="A0A433TV55"/>
<protein>
    <submittedName>
        <fullName evidence="2">Uncharacterized protein</fullName>
    </submittedName>
</protein>
<name>A0A433TV55_ELYCH</name>
<organism evidence="2 3">
    <name type="scientific">Elysia chlorotica</name>
    <name type="common">Eastern emerald elysia</name>
    <name type="synonym">Sea slug</name>
    <dbReference type="NCBI Taxonomy" id="188477"/>
    <lineage>
        <taxon>Eukaryota</taxon>
        <taxon>Metazoa</taxon>
        <taxon>Spiralia</taxon>
        <taxon>Lophotrochozoa</taxon>
        <taxon>Mollusca</taxon>
        <taxon>Gastropoda</taxon>
        <taxon>Heterobranchia</taxon>
        <taxon>Euthyneura</taxon>
        <taxon>Panpulmonata</taxon>
        <taxon>Sacoglossa</taxon>
        <taxon>Placobranchoidea</taxon>
        <taxon>Plakobranchidae</taxon>
        <taxon>Elysia</taxon>
    </lineage>
</organism>
<keyword evidence="3" id="KW-1185">Reference proteome</keyword>
<accession>A0A433TV55</accession>
<sequence length="412" mass="45953">VISNGRSGCSRDEELENFAVTNGRQITFVHERIIAWIKVRLSPGEPWRQGTTSAYYSRSCEGDDWIYLEPSTVDTALETDSVEDNSVWILQELEVPARAKCLRVISDPSSSVEEIVTNECSASVLPTVFEIDAFNKGENATQHRGYYQDLNTGDNETLSLEQQVAGIFDESSEGGETQSKQAESPQTSSYESIQSGQVEQASHTGFFWHQLVSNYSEERRVFHLGEDSIPSWNSSDDNVSTIFKESVSESITVEESLDNGEYVALSSGAFRGGSAESVSDIFNISDLFLSSSTDDKEQQSHPESSSQHAANAQLTSYPLKKFEETPGSSPDESVAEEISLIKDHSNFNKPPLHLVKNDGNVTNLNIIYSLRNKSLDILRRERAARDVVELSWFNIQRQDYNNIVYIVDGLQN</sequence>
<dbReference type="Proteomes" id="UP000271974">
    <property type="component" value="Unassembled WGS sequence"/>
</dbReference>
<comment type="caution">
    <text evidence="2">The sequence shown here is derived from an EMBL/GenBank/DDBJ whole genome shotgun (WGS) entry which is preliminary data.</text>
</comment>
<gene>
    <name evidence="2" type="ORF">EGW08_006826</name>
</gene>
<reference evidence="2 3" key="1">
    <citation type="submission" date="2019-01" db="EMBL/GenBank/DDBJ databases">
        <title>A draft genome assembly of the solar-powered sea slug Elysia chlorotica.</title>
        <authorList>
            <person name="Cai H."/>
            <person name="Li Q."/>
            <person name="Fang X."/>
            <person name="Li J."/>
            <person name="Curtis N.E."/>
            <person name="Altenburger A."/>
            <person name="Shibata T."/>
            <person name="Feng M."/>
            <person name="Maeda T."/>
            <person name="Schwartz J.A."/>
            <person name="Shigenobu S."/>
            <person name="Lundholm N."/>
            <person name="Nishiyama T."/>
            <person name="Yang H."/>
            <person name="Hasebe M."/>
            <person name="Li S."/>
            <person name="Pierce S.K."/>
            <person name="Wang J."/>
        </authorList>
    </citation>
    <scope>NUCLEOTIDE SEQUENCE [LARGE SCALE GENOMIC DNA]</scope>
    <source>
        <strain evidence="2">EC2010</strain>
        <tissue evidence="2">Whole organism of an adult</tissue>
    </source>
</reference>
<feature type="region of interest" description="Disordered" evidence="1">
    <location>
        <begin position="292"/>
        <end position="311"/>
    </location>
</feature>
<dbReference type="EMBL" id="RQTK01000170">
    <property type="protein sequence ID" value="RUS85435.1"/>
    <property type="molecule type" value="Genomic_DNA"/>
</dbReference>
<evidence type="ECO:0000313" key="2">
    <source>
        <dbReference type="EMBL" id="RUS85435.1"/>
    </source>
</evidence>